<protein>
    <submittedName>
        <fullName evidence="1">Uncharacterized protein</fullName>
    </submittedName>
</protein>
<evidence type="ECO:0000313" key="1">
    <source>
        <dbReference type="EMBL" id="QHT28020.1"/>
    </source>
</evidence>
<dbReference type="AlphaFoldDB" id="A0A6C0EI10"/>
<name>A0A6C0EI10_9ZZZZ</name>
<sequence length="29" mass="3099">MFGTSPLKISVSLSSCKYGRQHCTACPVP</sequence>
<reference evidence="1" key="1">
    <citation type="journal article" date="2020" name="Nature">
        <title>Giant virus diversity and host interactions through global metagenomics.</title>
        <authorList>
            <person name="Schulz F."/>
            <person name="Roux S."/>
            <person name="Paez-Espino D."/>
            <person name="Jungbluth S."/>
            <person name="Walsh D.A."/>
            <person name="Denef V.J."/>
            <person name="McMahon K.D."/>
            <person name="Konstantinidis K.T."/>
            <person name="Eloe-Fadrosh E.A."/>
            <person name="Kyrpides N.C."/>
            <person name="Woyke T."/>
        </authorList>
    </citation>
    <scope>NUCLEOTIDE SEQUENCE</scope>
    <source>
        <strain evidence="1">GVMAG-M-3300001348-25</strain>
    </source>
</reference>
<proteinExistence type="predicted"/>
<organism evidence="1">
    <name type="scientific">viral metagenome</name>
    <dbReference type="NCBI Taxonomy" id="1070528"/>
    <lineage>
        <taxon>unclassified sequences</taxon>
        <taxon>metagenomes</taxon>
        <taxon>organismal metagenomes</taxon>
    </lineage>
</organism>
<accession>A0A6C0EI10</accession>
<dbReference type="EMBL" id="MN738851">
    <property type="protein sequence ID" value="QHT28020.1"/>
    <property type="molecule type" value="Genomic_DNA"/>
</dbReference>